<name>X7ECF6_9RHOB</name>
<protein>
    <submittedName>
        <fullName evidence="2">Uncharacterized protein</fullName>
    </submittedName>
</protein>
<feature type="transmembrane region" description="Helical" evidence="1">
    <location>
        <begin position="135"/>
        <end position="152"/>
    </location>
</feature>
<dbReference type="AlphaFoldDB" id="X7ECF6"/>
<keyword evidence="1" id="KW-0812">Transmembrane</keyword>
<dbReference type="Proteomes" id="UP000022447">
    <property type="component" value="Unassembled WGS sequence"/>
</dbReference>
<sequence>MFDRKPPATGQFTSAIVSEDSPAPIGPLAGMDMREALSLAEGERVDVTEPGLCLVEVPDGTRFVMHLKSGSFTGPVRLLQIHAPITARMIAAAGRDGAPVWTFGSRDALYGALILQSVALCVLPTLIPMTFVGGTISYLIMAISMCLAIAILPRPRPETLGT</sequence>
<organism evidence="2 3">
    <name type="scientific">Roseivivax halodurans JCM 10272</name>
    <dbReference type="NCBI Taxonomy" id="1449350"/>
    <lineage>
        <taxon>Bacteria</taxon>
        <taxon>Pseudomonadati</taxon>
        <taxon>Pseudomonadota</taxon>
        <taxon>Alphaproteobacteria</taxon>
        <taxon>Rhodobacterales</taxon>
        <taxon>Roseobacteraceae</taxon>
        <taxon>Roseivivax</taxon>
    </lineage>
</organism>
<keyword evidence="1" id="KW-0472">Membrane</keyword>
<evidence type="ECO:0000313" key="3">
    <source>
        <dbReference type="Proteomes" id="UP000022447"/>
    </source>
</evidence>
<feature type="transmembrane region" description="Helical" evidence="1">
    <location>
        <begin position="108"/>
        <end position="129"/>
    </location>
</feature>
<dbReference type="STRING" id="1449350.OCH239_09735"/>
<dbReference type="EMBL" id="JALZ01000023">
    <property type="protein sequence ID" value="ETX13550.1"/>
    <property type="molecule type" value="Genomic_DNA"/>
</dbReference>
<keyword evidence="1" id="KW-1133">Transmembrane helix</keyword>
<comment type="caution">
    <text evidence="2">The sequence shown here is derived from an EMBL/GenBank/DDBJ whole genome shotgun (WGS) entry which is preliminary data.</text>
</comment>
<reference evidence="2 3" key="1">
    <citation type="submission" date="2014-01" db="EMBL/GenBank/DDBJ databases">
        <title>Roseivivax halodurans JCM 10272 Genome Sequencing.</title>
        <authorList>
            <person name="Lai Q."/>
            <person name="Li G."/>
            <person name="Shao Z."/>
        </authorList>
    </citation>
    <scope>NUCLEOTIDE SEQUENCE [LARGE SCALE GENOMIC DNA]</scope>
    <source>
        <strain evidence="2 3">JCM 10272</strain>
    </source>
</reference>
<evidence type="ECO:0000313" key="2">
    <source>
        <dbReference type="EMBL" id="ETX13550.1"/>
    </source>
</evidence>
<accession>X7ECF6</accession>
<proteinExistence type="predicted"/>
<dbReference type="RefSeq" id="WP_037264853.1">
    <property type="nucleotide sequence ID" value="NZ_JALZ01000023.1"/>
</dbReference>
<keyword evidence="3" id="KW-1185">Reference proteome</keyword>
<gene>
    <name evidence="2" type="ORF">OCH239_09735</name>
</gene>
<evidence type="ECO:0000256" key="1">
    <source>
        <dbReference type="SAM" id="Phobius"/>
    </source>
</evidence>